<dbReference type="GO" id="GO:0046961">
    <property type="term" value="F:proton-transporting ATPase activity, rotational mechanism"/>
    <property type="evidence" value="ECO:0007669"/>
    <property type="project" value="InterPro"/>
</dbReference>
<evidence type="ECO:0000256" key="9">
    <source>
        <dbReference type="ARBA" id="ARBA00023065"/>
    </source>
</evidence>
<keyword evidence="7 13" id="KW-0378">Hydrolase</keyword>
<dbReference type="InterPro" id="IPR015679">
    <property type="entry name" value="PLipase_D_fam"/>
</dbReference>
<dbReference type="SUPFAM" id="SSF64268">
    <property type="entry name" value="PX domain"/>
    <property type="match status" value="2"/>
</dbReference>
<dbReference type="GO" id="GO:0006654">
    <property type="term" value="P:phosphatidic acid biosynthetic process"/>
    <property type="evidence" value="ECO:0007669"/>
    <property type="project" value="InterPro"/>
</dbReference>
<dbReference type="GO" id="GO:0035556">
    <property type="term" value="P:intracellular signal transduction"/>
    <property type="evidence" value="ECO:0007669"/>
    <property type="project" value="InterPro"/>
</dbReference>
<feature type="domain" description="PX" evidence="16">
    <location>
        <begin position="76"/>
        <end position="292"/>
    </location>
</feature>
<evidence type="ECO:0000256" key="2">
    <source>
        <dbReference type="ARBA" id="ARBA00008664"/>
    </source>
</evidence>
<dbReference type="SUPFAM" id="SSF50729">
    <property type="entry name" value="PH domain-like"/>
    <property type="match status" value="1"/>
</dbReference>
<evidence type="ECO:0000256" key="11">
    <source>
        <dbReference type="ARBA" id="ARBA00023288"/>
    </source>
</evidence>
<dbReference type="InterPro" id="IPR016555">
    <property type="entry name" value="PLipase_D_euk"/>
</dbReference>
<keyword evidence="18" id="KW-1185">Reference proteome</keyword>
<comment type="similarity">
    <text evidence="3">Belongs to the V-ATPase F subunit family.</text>
</comment>
<dbReference type="InterPro" id="IPR036871">
    <property type="entry name" value="PX_dom_sf"/>
</dbReference>
<feature type="region of interest" description="Disordered" evidence="14">
    <location>
        <begin position="1"/>
        <end position="21"/>
    </location>
</feature>
<comment type="caution">
    <text evidence="17">The sequence shown here is derived from an EMBL/GenBank/DDBJ whole genome shotgun (WGS) entry which is preliminary data.</text>
</comment>
<dbReference type="InterPro" id="IPR001683">
    <property type="entry name" value="PX_dom"/>
</dbReference>
<keyword evidence="9" id="KW-0406">Ion transport</keyword>
<feature type="domain" description="PLD phosphodiesterase" evidence="15">
    <location>
        <begin position="542"/>
        <end position="569"/>
    </location>
</feature>
<evidence type="ECO:0000256" key="10">
    <source>
        <dbReference type="ARBA" id="ARBA00023098"/>
    </source>
</evidence>
<keyword evidence="5" id="KW-0677">Repeat</keyword>
<dbReference type="InterPro" id="IPR036906">
    <property type="entry name" value="ATPase_V1_fsu_sf"/>
</dbReference>
<evidence type="ECO:0000313" key="17">
    <source>
        <dbReference type="EMBL" id="KAK0393419.1"/>
    </source>
</evidence>
<keyword evidence="6" id="KW-0375">Hydrogen ion transport</keyword>
<evidence type="ECO:0000256" key="13">
    <source>
        <dbReference type="PIRNR" id="PIRNR009376"/>
    </source>
</evidence>
<keyword evidence="10" id="KW-0443">Lipid metabolism</keyword>
<dbReference type="FunFam" id="3.40.50.10580:FF:000001">
    <property type="entry name" value="V-type proton ATPase subunit F"/>
    <property type="match status" value="1"/>
</dbReference>
<evidence type="ECO:0000256" key="6">
    <source>
        <dbReference type="ARBA" id="ARBA00022781"/>
    </source>
</evidence>
<dbReference type="NCBIfam" id="TIGR01101">
    <property type="entry name" value="V_ATP_synt_F"/>
    <property type="match status" value="1"/>
</dbReference>
<dbReference type="GO" id="GO:0012505">
    <property type="term" value="C:endomembrane system"/>
    <property type="evidence" value="ECO:0007669"/>
    <property type="project" value="UniProtKB-SubCell"/>
</dbReference>
<comment type="catalytic activity">
    <reaction evidence="1 13">
        <text>a 1,2-diacyl-sn-glycero-3-phosphocholine + H2O = a 1,2-diacyl-sn-glycero-3-phosphate + choline + H(+)</text>
        <dbReference type="Rhea" id="RHEA:14445"/>
        <dbReference type="ChEBI" id="CHEBI:15354"/>
        <dbReference type="ChEBI" id="CHEBI:15377"/>
        <dbReference type="ChEBI" id="CHEBI:15378"/>
        <dbReference type="ChEBI" id="CHEBI:57643"/>
        <dbReference type="ChEBI" id="CHEBI:58608"/>
        <dbReference type="EC" id="3.1.4.4"/>
    </reaction>
</comment>
<keyword evidence="4" id="KW-0813">Transport</keyword>
<dbReference type="SUPFAM" id="SSF159468">
    <property type="entry name" value="AtpF-like"/>
    <property type="match status" value="1"/>
</dbReference>
<dbReference type="CDD" id="cd09138">
    <property type="entry name" value="PLDc_vPLD1_2_yPLD_like_1"/>
    <property type="match status" value="1"/>
</dbReference>
<evidence type="ECO:0000256" key="12">
    <source>
        <dbReference type="ARBA" id="ARBA00037868"/>
    </source>
</evidence>
<proteinExistence type="inferred from homology"/>
<feature type="region of interest" description="Disordered" evidence="14">
    <location>
        <begin position="660"/>
        <end position="681"/>
    </location>
</feature>
<evidence type="ECO:0000256" key="5">
    <source>
        <dbReference type="ARBA" id="ARBA00022737"/>
    </source>
</evidence>
<evidence type="ECO:0000256" key="8">
    <source>
        <dbReference type="ARBA" id="ARBA00022963"/>
    </source>
</evidence>
<dbReference type="Pfam" id="PF00787">
    <property type="entry name" value="PX"/>
    <property type="match status" value="1"/>
</dbReference>
<feature type="domain" description="PLD phosphodiesterase" evidence="15">
    <location>
        <begin position="1063"/>
        <end position="1090"/>
    </location>
</feature>
<dbReference type="Proteomes" id="UP001175271">
    <property type="component" value="Unassembled WGS sequence"/>
</dbReference>
<dbReference type="FunFam" id="3.30.870.10:FF:000050">
    <property type="entry name" value="Phospholipase"/>
    <property type="match status" value="1"/>
</dbReference>
<reference evidence="17" key="1">
    <citation type="submission" date="2023-06" db="EMBL/GenBank/DDBJ databases">
        <title>Genomic analysis of the entomopathogenic nematode Steinernema hermaphroditum.</title>
        <authorList>
            <person name="Schwarz E.M."/>
            <person name="Heppert J.K."/>
            <person name="Baniya A."/>
            <person name="Schwartz H.T."/>
            <person name="Tan C.-H."/>
            <person name="Antoshechkin I."/>
            <person name="Sternberg P.W."/>
            <person name="Goodrich-Blair H."/>
            <person name="Dillman A.R."/>
        </authorList>
    </citation>
    <scope>NUCLEOTIDE SEQUENCE</scope>
    <source>
        <strain evidence="17">PS9179</strain>
        <tissue evidence="17">Whole animal</tissue>
    </source>
</reference>
<dbReference type="CDD" id="cd01254">
    <property type="entry name" value="PH_PLD"/>
    <property type="match status" value="1"/>
</dbReference>
<dbReference type="PANTHER" id="PTHR18896">
    <property type="entry name" value="PHOSPHOLIPASE D"/>
    <property type="match status" value="1"/>
</dbReference>
<dbReference type="SMART" id="SM00155">
    <property type="entry name" value="PLDc"/>
    <property type="match status" value="2"/>
</dbReference>
<dbReference type="PIRSF" id="PIRSF009376">
    <property type="entry name" value="Phospholipase_D_euk"/>
    <property type="match status" value="1"/>
</dbReference>
<dbReference type="InterPro" id="IPR001736">
    <property type="entry name" value="PLipase_D/transphosphatidylase"/>
</dbReference>
<dbReference type="SMART" id="SM00312">
    <property type="entry name" value="PX"/>
    <property type="match status" value="1"/>
</dbReference>
<dbReference type="InterPro" id="IPR001849">
    <property type="entry name" value="PH_domain"/>
</dbReference>
<dbReference type="Pfam" id="PF00614">
    <property type="entry name" value="PLDc"/>
    <property type="match status" value="1"/>
</dbReference>
<evidence type="ECO:0000256" key="14">
    <source>
        <dbReference type="SAM" id="MobiDB-lite"/>
    </source>
</evidence>
<dbReference type="EMBL" id="JAUCMV010000005">
    <property type="protein sequence ID" value="KAK0393419.1"/>
    <property type="molecule type" value="Genomic_DNA"/>
</dbReference>
<dbReference type="PROSITE" id="PS50035">
    <property type="entry name" value="PLD"/>
    <property type="match status" value="2"/>
</dbReference>
<evidence type="ECO:0000259" key="15">
    <source>
        <dbReference type="PROSITE" id="PS50035"/>
    </source>
</evidence>
<dbReference type="InterPro" id="IPR011993">
    <property type="entry name" value="PH-like_dom_sf"/>
</dbReference>
<comment type="similarity">
    <text evidence="2 13">Belongs to the phospholipase D family.</text>
</comment>
<feature type="compositionally biased region" description="Basic residues" evidence="14">
    <location>
        <begin position="226"/>
        <end position="238"/>
    </location>
</feature>
<protein>
    <recommendedName>
        <fullName evidence="13">Phospholipase</fullName>
        <ecNumber evidence="13">3.1.4.4</ecNumber>
    </recommendedName>
</protein>
<organism evidence="17 18">
    <name type="scientific">Steinernema hermaphroditum</name>
    <dbReference type="NCBI Taxonomy" id="289476"/>
    <lineage>
        <taxon>Eukaryota</taxon>
        <taxon>Metazoa</taxon>
        <taxon>Ecdysozoa</taxon>
        <taxon>Nematoda</taxon>
        <taxon>Chromadorea</taxon>
        <taxon>Rhabditida</taxon>
        <taxon>Tylenchina</taxon>
        <taxon>Panagrolaimomorpha</taxon>
        <taxon>Strongyloidoidea</taxon>
        <taxon>Steinernematidae</taxon>
        <taxon>Steinernema</taxon>
    </lineage>
</organism>
<dbReference type="PROSITE" id="PS50195">
    <property type="entry name" value="PX"/>
    <property type="match status" value="1"/>
</dbReference>
<evidence type="ECO:0000259" key="16">
    <source>
        <dbReference type="PROSITE" id="PS50195"/>
    </source>
</evidence>
<sequence>MAVEATVDDRASDLASSSSDDDDGYDVMYCDCVAATLHQALPGTPGRKGFIPYSSVYESQDDVRKRGYWIPGVPVSARITSIEKDTTSGVHLINVFLYTIELEHGPFRWKVVKRYRDFQFLSNRLMAHRAAERLRAPVRRAQSRLDDVLESVGVDIFPDEHKEDCPHYRPRSRRHSKAIVLNKCDELDSSAVCEPSPESASELKKMEESAVQSGILDDNTENKDNKTKKRKKRRRPARHTLPPFPYAPESMVTGHIEDRREKLENWLQAVLHIPVNRNHHETAEFLEISRFSFVNQLGGKYTEGFVKKRPGGARAFLGYKRWCIRHCLKWSKRWLIVKDSFVFYMDPRSEEVHLVLLFDNHFGINRHDTEIVPIPREFVVSNQQHVLHMKCRREEDATNWKNIINEQITNRAGRIWLQPQRFGSTFPTRQNSYAKWFVDGKDYMECCANMMELAREEILIADWWLSPEIYMKRPMTEGNRWRLDQILKRKAEQGVKIFILLYKEMEMALGLNSIYTKRTLQALHPNIKVMRHPDHYPSTGTFFWAHHEKLVAVDQLIAFVGGIDLCYGRWDDNRHVLTDMGSVQYSGKHFNTGGDFSMLRGMRELAAASATLSPLGLEEDETVPRPHEIVDEQYERPGSRGSDVVDGKGLRMDRANEVVHQEAPPTAHDVATSDSGKVGSSKRLSLGRRISLFRSKSPRKPVPPQSMLQEAGPPTEFMASAVSKNMTLSEAAKKYKEYIDSGAVAEEKRRAQTPPLEKRKKGVINRAVTNWRHNRAKRRWKQVIDMDDATGAYELGWIRLKKDTVDETDMAGSGKLWLGKDYVNFIHKDFVELDMPFHDFIDRGVTARMPWHDIHCVVFGKSARDVARHFIQRWNATKTEKLKEVEEYPYLLPKSYDSVKVPRTFMAMSEVADVQLVRSLSNWSALIDRTEDSIQQAYLSLIANSKHFLYIENQFFVSMIGSNDVLNEVCKVICDRIARAHRDNETYRVYVLVPLLPGFEGDVASTAGSSLQAVLNWTYRSVSRGPNSLIENLKQRGVDDPWKYICFSSLRTHDILNGRLVSELIYIHCKLLIVDDCHTIIGSANINDRSQQGNRDSEVCIVVDDTNFVESEMNGKPYRAGKFAHSLRTQLMKEHLGLLEDILKKDPKAAAFQYPIDVTDPVADSFFNDVWCKIAANNTRIYEEVFRVSPTDLVESFAELKQWNSELPMAEYSAPKAEERLRELRGSLVEFPTKFLLKENLSPSIASKEGLVPTSVFTNSPDMAHSAQKGKILAIIGDEDTVVGFMLGGVGELNKARKPNYLIVDKNTSITEIEDAFKGFVAREDISIILINQHIAEMIRYTVDQHTSSIPAVLEIPSKEAPYDPSKDSILNRARGLFNPEDF</sequence>
<keyword evidence="8 13" id="KW-0442">Lipid degradation</keyword>
<comment type="subcellular location">
    <subcellularLocation>
        <location evidence="12">Endomembrane system</location>
        <topology evidence="12">Lipid-anchor</topology>
    </subcellularLocation>
</comment>
<dbReference type="SMART" id="SM00233">
    <property type="entry name" value="PH"/>
    <property type="match status" value="1"/>
</dbReference>
<dbReference type="FunFam" id="3.30.870.10:FF:000054">
    <property type="entry name" value="Phospholipase"/>
    <property type="match status" value="1"/>
</dbReference>
<dbReference type="EC" id="3.1.4.4" evidence="13"/>
<dbReference type="GO" id="GO:0035091">
    <property type="term" value="F:phosphatidylinositol binding"/>
    <property type="evidence" value="ECO:0007669"/>
    <property type="project" value="InterPro"/>
</dbReference>
<name>A0AA39GUJ1_9BILA</name>
<dbReference type="GO" id="GO:0009395">
    <property type="term" value="P:phospholipid catabolic process"/>
    <property type="evidence" value="ECO:0007669"/>
    <property type="project" value="TreeGrafter"/>
</dbReference>
<dbReference type="CDD" id="cd09141">
    <property type="entry name" value="PLDc_vPLD1_2_yPLD_like_2"/>
    <property type="match status" value="1"/>
</dbReference>
<gene>
    <name evidence="17" type="ORF">QR680_000203</name>
</gene>
<evidence type="ECO:0000256" key="4">
    <source>
        <dbReference type="ARBA" id="ARBA00022448"/>
    </source>
</evidence>
<dbReference type="InterPro" id="IPR005772">
    <property type="entry name" value="ATPase_V1-cplx_fsu_euk"/>
</dbReference>
<dbReference type="Gene3D" id="3.30.1520.10">
    <property type="entry name" value="Phox-like domain"/>
    <property type="match status" value="2"/>
</dbReference>
<dbReference type="InterPro" id="IPR008218">
    <property type="entry name" value="ATPase_V1-cplx_f_g_su"/>
</dbReference>
<evidence type="ECO:0000256" key="3">
    <source>
        <dbReference type="ARBA" id="ARBA00010148"/>
    </source>
</evidence>
<dbReference type="GO" id="GO:0060627">
    <property type="term" value="P:regulation of vesicle-mediated transport"/>
    <property type="evidence" value="ECO:0007669"/>
    <property type="project" value="TreeGrafter"/>
</dbReference>
<dbReference type="GO" id="GO:0004630">
    <property type="term" value="F:phospholipase D activity"/>
    <property type="evidence" value="ECO:0007669"/>
    <property type="project" value="UniProtKB-UniRule"/>
</dbReference>
<evidence type="ECO:0000256" key="1">
    <source>
        <dbReference type="ARBA" id="ARBA00000798"/>
    </source>
</evidence>
<dbReference type="Gene3D" id="3.30.870.10">
    <property type="entry name" value="Endonuclease Chain A"/>
    <property type="match status" value="2"/>
</dbReference>
<keyword evidence="11" id="KW-0449">Lipoprotein</keyword>
<dbReference type="Pfam" id="PF01990">
    <property type="entry name" value="ATP-synt_F"/>
    <property type="match status" value="1"/>
</dbReference>
<dbReference type="Gene3D" id="3.40.50.10580">
    <property type="entry name" value="ATPase, V1 complex, subunit F"/>
    <property type="match status" value="1"/>
</dbReference>
<evidence type="ECO:0000313" key="18">
    <source>
        <dbReference type="Proteomes" id="UP001175271"/>
    </source>
</evidence>
<evidence type="ECO:0000256" key="7">
    <source>
        <dbReference type="ARBA" id="ARBA00022801"/>
    </source>
</evidence>
<dbReference type="PANTHER" id="PTHR18896:SF76">
    <property type="entry name" value="PHOSPHOLIPASE"/>
    <property type="match status" value="1"/>
</dbReference>
<dbReference type="Gene3D" id="2.30.29.30">
    <property type="entry name" value="Pleckstrin-homology domain (PH domain)/Phosphotyrosine-binding domain (PTB)"/>
    <property type="match status" value="1"/>
</dbReference>
<accession>A0AA39GUJ1</accession>
<feature type="region of interest" description="Disordered" evidence="14">
    <location>
        <begin position="191"/>
        <end position="250"/>
    </location>
</feature>
<dbReference type="GO" id="GO:0033180">
    <property type="term" value="C:proton-transporting V-type ATPase, V1 domain"/>
    <property type="evidence" value="ECO:0007669"/>
    <property type="project" value="InterPro"/>
</dbReference>
<dbReference type="SUPFAM" id="SSF56024">
    <property type="entry name" value="Phospholipase D/nuclease"/>
    <property type="match status" value="3"/>
</dbReference>